<gene>
    <name evidence="1" type="ORF">METZ01_LOCUS279070</name>
</gene>
<name>A0A382KPM2_9ZZZZ</name>
<proteinExistence type="predicted"/>
<organism evidence="1">
    <name type="scientific">marine metagenome</name>
    <dbReference type="NCBI Taxonomy" id="408172"/>
    <lineage>
        <taxon>unclassified sequences</taxon>
        <taxon>metagenomes</taxon>
        <taxon>ecological metagenomes</taxon>
    </lineage>
</organism>
<sequence>VPGWSVGWQQAKSLVAAFLMKRRPLRPPMCTSHYMEYRSVIIGALLKYQF</sequence>
<accession>A0A382KPM2</accession>
<reference evidence="1" key="1">
    <citation type="submission" date="2018-05" db="EMBL/GenBank/DDBJ databases">
        <authorList>
            <person name="Lanie J.A."/>
            <person name="Ng W.-L."/>
            <person name="Kazmierczak K.M."/>
            <person name="Andrzejewski T.M."/>
            <person name="Davidsen T.M."/>
            <person name="Wayne K.J."/>
            <person name="Tettelin H."/>
            <person name="Glass J.I."/>
            <person name="Rusch D."/>
            <person name="Podicherti R."/>
            <person name="Tsui H.-C.T."/>
            <person name="Winkler M.E."/>
        </authorList>
    </citation>
    <scope>NUCLEOTIDE SEQUENCE</scope>
</reference>
<protein>
    <submittedName>
        <fullName evidence="1">Uncharacterized protein</fullName>
    </submittedName>
</protein>
<evidence type="ECO:0000313" key="1">
    <source>
        <dbReference type="EMBL" id="SVC26216.1"/>
    </source>
</evidence>
<feature type="non-terminal residue" evidence="1">
    <location>
        <position position="1"/>
    </location>
</feature>
<dbReference type="AlphaFoldDB" id="A0A382KPM2"/>
<dbReference type="EMBL" id="UINC01081922">
    <property type="protein sequence ID" value="SVC26216.1"/>
    <property type="molecule type" value="Genomic_DNA"/>
</dbReference>